<dbReference type="InterPro" id="IPR039551">
    <property type="entry name" value="Cho/carn_acyl_trans"/>
</dbReference>
<evidence type="ECO:0000313" key="17">
    <source>
        <dbReference type="Proteomes" id="UP000245119"/>
    </source>
</evidence>
<evidence type="ECO:0000256" key="10">
    <source>
        <dbReference type="ARBA" id="ARBA00048999"/>
    </source>
</evidence>
<comment type="catalytic activity">
    <reaction evidence="10">
        <text>4,8-dimethylnonanoyl-CoA + (R)-carnitine = O-4,8-dimethylnonanoyl-(R)-carnitine + CoA</text>
        <dbReference type="Rhea" id="RHEA:44860"/>
        <dbReference type="ChEBI" id="CHEBI:16347"/>
        <dbReference type="ChEBI" id="CHEBI:57287"/>
        <dbReference type="ChEBI" id="CHEBI:77061"/>
        <dbReference type="ChEBI" id="CHEBI:84654"/>
    </reaction>
</comment>
<dbReference type="EC" id="2.3.1.137" evidence="12"/>
<gene>
    <name evidence="16" type="ORF">C0Q70_10268</name>
</gene>
<keyword evidence="17" id="KW-1185">Reference proteome</keyword>
<evidence type="ECO:0000256" key="13">
    <source>
        <dbReference type="ARBA" id="ARBA00067184"/>
    </source>
</evidence>
<comment type="catalytic activity">
    <reaction evidence="11">
        <text>octanoyl-CoA + (R)-carnitine = O-octanoyl-(R)-carnitine + CoA</text>
        <dbReference type="Rhea" id="RHEA:17177"/>
        <dbReference type="ChEBI" id="CHEBI:16347"/>
        <dbReference type="ChEBI" id="CHEBI:18102"/>
        <dbReference type="ChEBI" id="CHEBI:57287"/>
        <dbReference type="ChEBI" id="CHEBI:57386"/>
        <dbReference type="EC" id="2.3.1.137"/>
    </reaction>
</comment>
<keyword evidence="9" id="KW-0012">Acyltransferase</keyword>
<reference evidence="16 17" key="1">
    <citation type="submission" date="2018-04" db="EMBL/GenBank/DDBJ databases">
        <title>The genome of golden apple snail Pomacea canaliculata provides insight into stress tolerance and invasive adaptation.</title>
        <authorList>
            <person name="Liu C."/>
            <person name="Liu B."/>
            <person name="Ren Y."/>
            <person name="Zhang Y."/>
            <person name="Wang H."/>
            <person name="Li S."/>
            <person name="Jiang F."/>
            <person name="Yin L."/>
            <person name="Zhang G."/>
            <person name="Qian W."/>
            <person name="Fan W."/>
        </authorList>
    </citation>
    <scope>NUCLEOTIDE SEQUENCE [LARGE SCALE GENOMIC DNA]</scope>
    <source>
        <strain evidence="16">SZHN2017</strain>
        <tissue evidence="16">Muscle</tissue>
    </source>
</reference>
<evidence type="ECO:0000256" key="7">
    <source>
        <dbReference type="ARBA" id="ARBA00023098"/>
    </source>
</evidence>
<dbReference type="SUPFAM" id="SSF52777">
    <property type="entry name" value="CoA-dependent acyltransferases"/>
    <property type="match status" value="2"/>
</dbReference>
<accession>A0A2T7PC54</accession>
<dbReference type="InterPro" id="IPR042572">
    <property type="entry name" value="Carn_acyl_trans_N"/>
</dbReference>
<dbReference type="OrthoDB" id="240216at2759"/>
<dbReference type="GO" id="GO:0008458">
    <property type="term" value="F:carnitine O-octanoyltransferase activity"/>
    <property type="evidence" value="ECO:0007669"/>
    <property type="project" value="UniProtKB-EC"/>
</dbReference>
<dbReference type="InterPro" id="IPR042231">
    <property type="entry name" value="Cho/carn_acyl_trans_2"/>
</dbReference>
<keyword evidence="4" id="KW-0808">Transferase</keyword>
<keyword evidence="7" id="KW-0443">Lipid metabolism</keyword>
<dbReference type="GO" id="GO:0005777">
    <property type="term" value="C:peroxisome"/>
    <property type="evidence" value="ECO:0007669"/>
    <property type="project" value="UniProtKB-SubCell"/>
</dbReference>
<keyword evidence="8" id="KW-0576">Peroxisome</keyword>
<dbReference type="STRING" id="400727.A0A2T7PC54"/>
<proteinExistence type="predicted"/>
<dbReference type="PANTHER" id="PTHR22589:SF67">
    <property type="entry name" value="PEROXISOMAL CARNITINE O-OCTANOYLTRANSFERASE"/>
    <property type="match status" value="1"/>
</dbReference>
<dbReference type="GO" id="GO:0006635">
    <property type="term" value="P:fatty acid beta-oxidation"/>
    <property type="evidence" value="ECO:0007669"/>
    <property type="project" value="UniProtKB-UniPathway"/>
</dbReference>
<sequence length="495" mass="57372">MENIDAMMMSTNEKTFQYQNELPSLPVPPLEQTIRKYLDSVKPFLTNEEYQATEHLCWKFAHGEGQFLHDKLVLRSKQRRNWLQEWWEDSYFETRLPAPLMNMFGPGPYIYDIWKPETGTQIPRTAMLLFFTLQFWQSIRREQLKPQKDGKGTPLCMEQFHRLFNTCKIPGVLKDHLVEHFHSELEGACPSHVVVMCKGHVFSFQCLDDQNNLLTVPELQAQLQKIIDRAALLPEASGMHYFTALERTSWAEVRSHLLALHPENFHTLEKIEECILVMGLDDDSPSNADDLSLKALFGNPLNKWLDKTLNFISFKNGTFATTCDHSPIDGMMLVFCTYYVHCKILECKGQWKGSRRVRSIPEPEYLHFHLDNNLCDRIPEAKENYTKLSQSVEDVDRLKLFKSAVVKHNQLMQEATALEGCDRHLYGLAMIAREEGLETPQIFVDPAFSRRLTFLITSWTADKDTSAIRLAEQICQALRDMKMLLEQKPVSNSHL</sequence>
<evidence type="ECO:0000256" key="12">
    <source>
        <dbReference type="ARBA" id="ARBA00066418"/>
    </source>
</evidence>
<evidence type="ECO:0000256" key="6">
    <source>
        <dbReference type="ARBA" id="ARBA00022990"/>
    </source>
</evidence>
<dbReference type="Proteomes" id="UP000245119">
    <property type="component" value="Linkage Group LG5"/>
</dbReference>
<evidence type="ECO:0000256" key="5">
    <source>
        <dbReference type="ARBA" id="ARBA00022832"/>
    </source>
</evidence>
<evidence type="ECO:0000256" key="9">
    <source>
        <dbReference type="ARBA" id="ARBA00023315"/>
    </source>
</evidence>
<evidence type="ECO:0000256" key="8">
    <source>
        <dbReference type="ARBA" id="ARBA00023140"/>
    </source>
</evidence>
<dbReference type="UniPathway" id="UPA00659"/>
<comment type="pathway">
    <text evidence="2">Lipid metabolism; fatty acid beta-oxidation.</text>
</comment>
<dbReference type="Gene3D" id="1.10.275.20">
    <property type="entry name" value="Choline/Carnitine o-acyltransferase"/>
    <property type="match status" value="1"/>
</dbReference>
<keyword evidence="6" id="KW-0007">Acetylation</keyword>
<evidence type="ECO:0000313" key="16">
    <source>
        <dbReference type="EMBL" id="PVD30992.1"/>
    </source>
</evidence>
<dbReference type="Pfam" id="PF00755">
    <property type="entry name" value="Carn_acyltransf"/>
    <property type="match status" value="1"/>
</dbReference>
<feature type="active site" description="Proton acceptor" evidence="14">
    <location>
        <position position="325"/>
    </location>
</feature>
<name>A0A2T7PC54_POMCA</name>
<evidence type="ECO:0000256" key="3">
    <source>
        <dbReference type="ARBA" id="ARBA00022448"/>
    </source>
</evidence>
<dbReference type="AlphaFoldDB" id="A0A2T7PC54"/>
<evidence type="ECO:0000259" key="15">
    <source>
        <dbReference type="Pfam" id="PF00755"/>
    </source>
</evidence>
<feature type="domain" description="Choline/carnitine acyltransferase" evidence="15">
    <location>
        <begin position="25"/>
        <end position="393"/>
    </location>
</feature>
<organism evidence="16 17">
    <name type="scientific">Pomacea canaliculata</name>
    <name type="common">Golden apple snail</name>
    <dbReference type="NCBI Taxonomy" id="400727"/>
    <lineage>
        <taxon>Eukaryota</taxon>
        <taxon>Metazoa</taxon>
        <taxon>Spiralia</taxon>
        <taxon>Lophotrochozoa</taxon>
        <taxon>Mollusca</taxon>
        <taxon>Gastropoda</taxon>
        <taxon>Caenogastropoda</taxon>
        <taxon>Architaenioglossa</taxon>
        <taxon>Ampullarioidea</taxon>
        <taxon>Ampullariidae</taxon>
        <taxon>Pomacea</taxon>
    </lineage>
</organism>
<keyword evidence="3" id="KW-0813">Transport</keyword>
<keyword evidence="5" id="KW-0276">Fatty acid metabolism</keyword>
<protein>
    <recommendedName>
        <fullName evidence="13">Peroxisomal carnitine O-octanoyltransferase</fullName>
        <ecNumber evidence="12">2.3.1.137</ecNumber>
    </recommendedName>
</protein>
<dbReference type="EMBL" id="PZQS01000005">
    <property type="protein sequence ID" value="PVD30992.1"/>
    <property type="molecule type" value="Genomic_DNA"/>
</dbReference>
<comment type="caution">
    <text evidence="16">The sequence shown here is derived from an EMBL/GenBank/DDBJ whole genome shotgun (WGS) entry which is preliminary data.</text>
</comment>
<evidence type="ECO:0000256" key="1">
    <source>
        <dbReference type="ARBA" id="ARBA00004275"/>
    </source>
</evidence>
<evidence type="ECO:0000256" key="2">
    <source>
        <dbReference type="ARBA" id="ARBA00005005"/>
    </source>
</evidence>
<dbReference type="PROSITE" id="PS00439">
    <property type="entry name" value="ACYLTRANSF_C_1"/>
    <property type="match status" value="1"/>
</dbReference>
<evidence type="ECO:0000256" key="11">
    <source>
        <dbReference type="ARBA" id="ARBA00052326"/>
    </source>
</evidence>
<dbReference type="FunFam" id="3.30.559.70:FF:000006">
    <property type="entry name" value="Peroxisomal carnitine O-octanoyltransferase"/>
    <property type="match status" value="1"/>
</dbReference>
<comment type="subcellular location">
    <subcellularLocation>
        <location evidence="1">Peroxisome</location>
    </subcellularLocation>
</comment>
<evidence type="ECO:0000256" key="4">
    <source>
        <dbReference type="ARBA" id="ARBA00022679"/>
    </source>
</evidence>
<dbReference type="Gene3D" id="3.30.559.70">
    <property type="entry name" value="Choline/Carnitine o-acyltransferase, domain 2"/>
    <property type="match status" value="1"/>
</dbReference>
<dbReference type="InterPro" id="IPR000542">
    <property type="entry name" value="Carn_acyl_trans"/>
</dbReference>
<evidence type="ECO:0000256" key="14">
    <source>
        <dbReference type="PIRSR" id="PIRSR600542-1"/>
    </source>
</evidence>
<dbReference type="PANTHER" id="PTHR22589">
    <property type="entry name" value="CARNITINE O-ACYLTRANSFERASE"/>
    <property type="match status" value="1"/>
</dbReference>